<organism evidence="8 9">
    <name type="scientific">Stachybotrys elegans</name>
    <dbReference type="NCBI Taxonomy" id="80388"/>
    <lineage>
        <taxon>Eukaryota</taxon>
        <taxon>Fungi</taxon>
        <taxon>Dikarya</taxon>
        <taxon>Ascomycota</taxon>
        <taxon>Pezizomycotina</taxon>
        <taxon>Sordariomycetes</taxon>
        <taxon>Hypocreomycetidae</taxon>
        <taxon>Hypocreales</taxon>
        <taxon>Stachybotryaceae</taxon>
        <taxon>Stachybotrys</taxon>
    </lineage>
</organism>
<feature type="transmembrane region" description="Helical" evidence="6">
    <location>
        <begin position="213"/>
        <end position="231"/>
    </location>
</feature>
<feature type="transmembrane region" description="Helical" evidence="6">
    <location>
        <begin position="130"/>
        <end position="153"/>
    </location>
</feature>
<dbReference type="OrthoDB" id="5417887at2759"/>
<keyword evidence="3 6" id="KW-1133">Transmembrane helix</keyword>
<evidence type="ECO:0000313" key="9">
    <source>
        <dbReference type="Proteomes" id="UP000813444"/>
    </source>
</evidence>
<keyword evidence="9" id="KW-1185">Reference proteome</keyword>
<reference evidence="8" key="1">
    <citation type="journal article" date="2021" name="Nat. Commun.">
        <title>Genetic determinants of endophytism in the Arabidopsis root mycobiome.</title>
        <authorList>
            <person name="Mesny F."/>
            <person name="Miyauchi S."/>
            <person name="Thiergart T."/>
            <person name="Pickel B."/>
            <person name="Atanasova L."/>
            <person name="Karlsson M."/>
            <person name="Huettel B."/>
            <person name="Barry K.W."/>
            <person name="Haridas S."/>
            <person name="Chen C."/>
            <person name="Bauer D."/>
            <person name="Andreopoulos W."/>
            <person name="Pangilinan J."/>
            <person name="LaButti K."/>
            <person name="Riley R."/>
            <person name="Lipzen A."/>
            <person name="Clum A."/>
            <person name="Drula E."/>
            <person name="Henrissat B."/>
            <person name="Kohler A."/>
            <person name="Grigoriev I.V."/>
            <person name="Martin F.M."/>
            <person name="Hacquard S."/>
        </authorList>
    </citation>
    <scope>NUCLEOTIDE SEQUENCE</scope>
    <source>
        <strain evidence="8">MPI-CAGE-CH-0235</strain>
    </source>
</reference>
<feature type="transmembrane region" description="Helical" evidence="6">
    <location>
        <begin position="173"/>
        <end position="201"/>
    </location>
</feature>
<dbReference type="EMBL" id="JAGPNK010000036">
    <property type="protein sequence ID" value="KAH7303322.1"/>
    <property type="molecule type" value="Genomic_DNA"/>
</dbReference>
<dbReference type="Pfam" id="PF20684">
    <property type="entry name" value="Fung_rhodopsin"/>
    <property type="match status" value="1"/>
</dbReference>
<gene>
    <name evidence="8" type="ORF">B0I35DRAFT_498578</name>
</gene>
<comment type="subcellular location">
    <subcellularLocation>
        <location evidence="1">Membrane</location>
        <topology evidence="1">Multi-pass membrane protein</topology>
    </subcellularLocation>
</comment>
<feature type="domain" description="Rhodopsin" evidence="7">
    <location>
        <begin position="38"/>
        <end position="276"/>
    </location>
</feature>
<comment type="caution">
    <text evidence="8">The sequence shown here is derived from an EMBL/GenBank/DDBJ whole genome shotgun (WGS) entry which is preliminary data.</text>
</comment>
<dbReference type="GO" id="GO:0016020">
    <property type="term" value="C:membrane"/>
    <property type="evidence" value="ECO:0007669"/>
    <property type="project" value="UniProtKB-SubCell"/>
</dbReference>
<evidence type="ECO:0000256" key="1">
    <source>
        <dbReference type="ARBA" id="ARBA00004141"/>
    </source>
</evidence>
<evidence type="ECO:0000256" key="3">
    <source>
        <dbReference type="ARBA" id="ARBA00022989"/>
    </source>
</evidence>
<evidence type="ECO:0000256" key="4">
    <source>
        <dbReference type="ARBA" id="ARBA00023136"/>
    </source>
</evidence>
<sequence length="377" mass="40810">MSLENVEWEFDPSAPNNGPRVNIAVWSLFALSSIFIALRLFCKFKRHRGLWWDNYVLVASWIFFLAGTIQLSVNIAYGFGRPGANINPLHAYRVGLGGLIVGTMVLTAPVLGKISFILTLSRLSGPKLKIFLWVLGATMASFQLVALVVQWAQCTPLEKVWNPFMPEGECLPYQINLGLSMGSAAYSGVVDLILAAIPWFVLKDLQIKKREKMGIALAMSMGVVAAATAFAKCVSLQRLISSDFTLEGGQMIIWASTEIATTIIAASIPILRTLLRDLSTGRSYRNSGGYIRSTVGEDQSRKSRFNMHGGHAVTVVGGSKGPSSSASPDAASDKSILQGSFGKIMKTEEIAVDYGHSGGDGYEMQSIGTARVNCPFD</sequence>
<dbReference type="PANTHER" id="PTHR33048:SF42">
    <property type="entry name" value="INTEGRAL MEMBRANE PROTEIN"/>
    <property type="match status" value="1"/>
</dbReference>
<feature type="transmembrane region" description="Helical" evidence="6">
    <location>
        <begin position="97"/>
        <end position="118"/>
    </location>
</feature>
<evidence type="ECO:0000256" key="5">
    <source>
        <dbReference type="ARBA" id="ARBA00038359"/>
    </source>
</evidence>
<protein>
    <recommendedName>
        <fullName evidence="7">Rhodopsin domain-containing protein</fullName>
    </recommendedName>
</protein>
<feature type="transmembrane region" description="Helical" evidence="6">
    <location>
        <begin position="23"/>
        <end position="42"/>
    </location>
</feature>
<evidence type="ECO:0000259" key="7">
    <source>
        <dbReference type="Pfam" id="PF20684"/>
    </source>
</evidence>
<evidence type="ECO:0000256" key="2">
    <source>
        <dbReference type="ARBA" id="ARBA00022692"/>
    </source>
</evidence>
<dbReference type="InterPro" id="IPR052337">
    <property type="entry name" value="SAT4-like"/>
</dbReference>
<feature type="transmembrane region" description="Helical" evidence="6">
    <location>
        <begin position="54"/>
        <end position="77"/>
    </location>
</feature>
<keyword evidence="2 6" id="KW-0812">Transmembrane</keyword>
<dbReference type="AlphaFoldDB" id="A0A8K0SFQ6"/>
<evidence type="ECO:0000313" key="8">
    <source>
        <dbReference type="EMBL" id="KAH7303322.1"/>
    </source>
</evidence>
<keyword evidence="4 6" id="KW-0472">Membrane</keyword>
<feature type="transmembrane region" description="Helical" evidence="6">
    <location>
        <begin position="251"/>
        <end position="275"/>
    </location>
</feature>
<proteinExistence type="inferred from homology"/>
<dbReference type="Proteomes" id="UP000813444">
    <property type="component" value="Unassembled WGS sequence"/>
</dbReference>
<evidence type="ECO:0000256" key="6">
    <source>
        <dbReference type="SAM" id="Phobius"/>
    </source>
</evidence>
<name>A0A8K0SFQ6_9HYPO</name>
<accession>A0A8K0SFQ6</accession>
<comment type="similarity">
    <text evidence="5">Belongs to the SAT4 family.</text>
</comment>
<dbReference type="InterPro" id="IPR049326">
    <property type="entry name" value="Rhodopsin_dom_fungi"/>
</dbReference>
<dbReference type="PANTHER" id="PTHR33048">
    <property type="entry name" value="PTH11-LIKE INTEGRAL MEMBRANE PROTEIN (AFU_ORTHOLOGUE AFUA_5G11245)"/>
    <property type="match status" value="1"/>
</dbReference>